<dbReference type="EMBL" id="CAJPIZ010005087">
    <property type="protein sequence ID" value="CAG2108251.1"/>
    <property type="molecule type" value="Genomic_DNA"/>
</dbReference>
<keyword evidence="1" id="KW-0812">Transmembrane</keyword>
<evidence type="ECO:0000256" key="1">
    <source>
        <dbReference type="SAM" id="Phobius"/>
    </source>
</evidence>
<proteinExistence type="predicted"/>
<keyword evidence="3" id="KW-1185">Reference proteome</keyword>
<keyword evidence="1" id="KW-1133">Transmembrane helix</keyword>
<dbReference type="OrthoDB" id="3936150at2759"/>
<sequence length="80" mass="8783">MDVNSSLSLLGSIGWYQLYVYLLSCVPVINAGVVMLSLVFLSATPNHRCFVPNCDSMGLNVNFFETFVSQSIPKTLSSFV</sequence>
<feature type="non-terminal residue" evidence="2">
    <location>
        <position position="1"/>
    </location>
</feature>
<evidence type="ECO:0000313" key="2">
    <source>
        <dbReference type="EMBL" id="CAD7627821.1"/>
    </source>
</evidence>
<organism evidence="2">
    <name type="scientific">Medioppia subpectinata</name>
    <dbReference type="NCBI Taxonomy" id="1979941"/>
    <lineage>
        <taxon>Eukaryota</taxon>
        <taxon>Metazoa</taxon>
        <taxon>Ecdysozoa</taxon>
        <taxon>Arthropoda</taxon>
        <taxon>Chelicerata</taxon>
        <taxon>Arachnida</taxon>
        <taxon>Acari</taxon>
        <taxon>Acariformes</taxon>
        <taxon>Sarcoptiformes</taxon>
        <taxon>Oribatida</taxon>
        <taxon>Brachypylina</taxon>
        <taxon>Oppioidea</taxon>
        <taxon>Oppiidae</taxon>
        <taxon>Medioppia</taxon>
    </lineage>
</organism>
<reference evidence="2" key="1">
    <citation type="submission" date="2020-11" db="EMBL/GenBank/DDBJ databases">
        <authorList>
            <person name="Tran Van P."/>
        </authorList>
    </citation>
    <scope>NUCLEOTIDE SEQUENCE</scope>
</reference>
<name>A0A7R9KR33_9ACAR</name>
<dbReference type="AlphaFoldDB" id="A0A7R9KR33"/>
<feature type="transmembrane region" description="Helical" evidence="1">
    <location>
        <begin position="20"/>
        <end position="41"/>
    </location>
</feature>
<protein>
    <submittedName>
        <fullName evidence="2">Uncharacterized protein</fullName>
    </submittedName>
</protein>
<accession>A0A7R9KR33</accession>
<keyword evidence="1" id="KW-0472">Membrane</keyword>
<dbReference type="EMBL" id="OC859662">
    <property type="protein sequence ID" value="CAD7627821.1"/>
    <property type="molecule type" value="Genomic_DNA"/>
</dbReference>
<evidence type="ECO:0000313" key="3">
    <source>
        <dbReference type="Proteomes" id="UP000759131"/>
    </source>
</evidence>
<gene>
    <name evidence="2" type="ORF">OSB1V03_LOCUS8246</name>
</gene>
<dbReference type="Proteomes" id="UP000759131">
    <property type="component" value="Unassembled WGS sequence"/>
</dbReference>